<dbReference type="PIRSF" id="PIRSF038921">
    <property type="entry name" value="P14a"/>
    <property type="match status" value="1"/>
</dbReference>
<evidence type="ECO:0000256" key="5">
    <source>
        <dbReference type="SAM" id="SignalP"/>
    </source>
</evidence>
<evidence type="ECO:0000259" key="6">
    <source>
        <dbReference type="SMART" id="SM00198"/>
    </source>
</evidence>
<feature type="domain" description="SCP" evidence="6">
    <location>
        <begin position="59"/>
        <end position="218"/>
    </location>
</feature>
<keyword evidence="8" id="KW-1185">Reference proteome</keyword>
<dbReference type="GO" id="GO:0005576">
    <property type="term" value="C:extracellular region"/>
    <property type="evidence" value="ECO:0007669"/>
    <property type="project" value="UniProtKB-SubCell"/>
</dbReference>
<dbReference type="CDD" id="cd05380">
    <property type="entry name" value="CAP_euk"/>
    <property type="match status" value="1"/>
</dbReference>
<evidence type="ECO:0000256" key="4">
    <source>
        <dbReference type="ARBA" id="ARBA00022729"/>
    </source>
</evidence>
<comment type="subcellular location">
    <subcellularLocation>
        <location evidence="1">Secreted</location>
    </subcellularLocation>
</comment>
<evidence type="ECO:0000313" key="7">
    <source>
        <dbReference type="EMBL" id="TDG48550.1"/>
    </source>
</evidence>
<comment type="similarity">
    <text evidence="2">Belongs to the CRISP family.</text>
</comment>
<dbReference type="InterPro" id="IPR014044">
    <property type="entry name" value="CAP_dom"/>
</dbReference>
<dbReference type="Proteomes" id="UP000295192">
    <property type="component" value="Unassembled WGS sequence"/>
</dbReference>
<dbReference type="Pfam" id="PF00188">
    <property type="entry name" value="CAP"/>
    <property type="match status" value="1"/>
</dbReference>
<dbReference type="Gene3D" id="3.40.33.10">
    <property type="entry name" value="CAP"/>
    <property type="match status" value="1"/>
</dbReference>
<evidence type="ECO:0000256" key="3">
    <source>
        <dbReference type="ARBA" id="ARBA00022525"/>
    </source>
</evidence>
<gene>
    <name evidence="7" type="ORF">AWZ03_005094</name>
</gene>
<reference evidence="7 8" key="1">
    <citation type="journal article" date="2019" name="J. Hered.">
        <title>An Improved Genome Assembly for Drosophila navojoa, the Basal Species in the mojavensis Cluster.</title>
        <authorList>
            <person name="Vanderlinde T."/>
            <person name="Dupim E.G."/>
            <person name="Nazario-Yepiz N.O."/>
            <person name="Carvalho A.B."/>
        </authorList>
    </citation>
    <scope>NUCLEOTIDE SEQUENCE [LARGE SCALE GENOMIC DNA]</scope>
    <source>
        <strain evidence="7">Navoj_Jal97</strain>
        <tissue evidence="7">Whole organism</tissue>
    </source>
</reference>
<proteinExistence type="inferred from homology"/>
<name>A0A484BKI3_DRONA</name>
<sequence>MQRMNKLILLWFVLCWNECLAIDFCNMTECNGLRHLGCENDLTFHENCLRTRILLNMQIYREYLLKMHNKYREEVASGVINGLPEASHMPELIWHFKLALIAEYHVKRCEQDLNYCLAVSTFTDPALNYGMNWLDIQSIPNYSRSTNSEKLTVQTEIWMHQVYKLALRQYEVGEVSEIKNIVNDHNKYVGCAAAEDFNRKASRFVLVCYYNSQIDPTSHLYTAGTFSADHCAEGVSEDYPHLCKTLPDEFD</sequence>
<dbReference type="OMA" id="YMGCAAG"/>
<dbReference type="KEGG" id="dnv:108652405"/>
<dbReference type="OrthoDB" id="414826at2759"/>
<dbReference type="InterPro" id="IPR035940">
    <property type="entry name" value="CAP_sf"/>
</dbReference>
<evidence type="ECO:0000313" key="8">
    <source>
        <dbReference type="Proteomes" id="UP000295192"/>
    </source>
</evidence>
<accession>A0A484BKI3</accession>
<evidence type="ECO:0000256" key="2">
    <source>
        <dbReference type="ARBA" id="ARBA00009923"/>
    </source>
</evidence>
<organism evidence="7 8">
    <name type="scientific">Drosophila navojoa</name>
    <name type="common">Fruit fly</name>
    <dbReference type="NCBI Taxonomy" id="7232"/>
    <lineage>
        <taxon>Eukaryota</taxon>
        <taxon>Metazoa</taxon>
        <taxon>Ecdysozoa</taxon>
        <taxon>Arthropoda</taxon>
        <taxon>Hexapoda</taxon>
        <taxon>Insecta</taxon>
        <taxon>Pterygota</taxon>
        <taxon>Neoptera</taxon>
        <taxon>Endopterygota</taxon>
        <taxon>Diptera</taxon>
        <taxon>Brachycera</taxon>
        <taxon>Muscomorpha</taxon>
        <taxon>Ephydroidea</taxon>
        <taxon>Drosophilidae</taxon>
        <taxon>Drosophila</taxon>
    </lineage>
</organism>
<dbReference type="STRING" id="7232.A0A484BKI3"/>
<evidence type="ECO:0000256" key="1">
    <source>
        <dbReference type="ARBA" id="ARBA00004613"/>
    </source>
</evidence>
<feature type="signal peptide" evidence="5">
    <location>
        <begin position="1"/>
        <end position="21"/>
    </location>
</feature>
<dbReference type="InterPro" id="IPR034763">
    <property type="entry name" value="P14a_insect"/>
</dbReference>
<keyword evidence="4 5" id="KW-0732">Signal</keyword>
<dbReference type="SUPFAM" id="SSF55797">
    <property type="entry name" value="PR-1-like"/>
    <property type="match status" value="1"/>
</dbReference>
<dbReference type="AlphaFoldDB" id="A0A484BKI3"/>
<feature type="chain" id="PRO_5019870902" description="SCP domain-containing protein" evidence="5">
    <location>
        <begin position="22"/>
        <end position="251"/>
    </location>
</feature>
<dbReference type="SMART" id="SM00198">
    <property type="entry name" value="SCP"/>
    <property type="match status" value="1"/>
</dbReference>
<comment type="caution">
    <text evidence="7">The sequence shown here is derived from an EMBL/GenBank/DDBJ whole genome shotgun (WGS) entry which is preliminary data.</text>
</comment>
<keyword evidence="3" id="KW-0964">Secreted</keyword>
<protein>
    <recommendedName>
        <fullName evidence="6">SCP domain-containing protein</fullName>
    </recommendedName>
</protein>
<dbReference type="EMBL" id="LSRL02000032">
    <property type="protein sequence ID" value="TDG48550.1"/>
    <property type="molecule type" value="Genomic_DNA"/>
</dbReference>